<keyword evidence="1" id="KW-1133">Transmembrane helix</keyword>
<organism evidence="2 3">
    <name type="scientific">Sporosarcina quadrami</name>
    <dbReference type="NCBI Taxonomy" id="2762234"/>
    <lineage>
        <taxon>Bacteria</taxon>
        <taxon>Bacillati</taxon>
        <taxon>Bacillota</taxon>
        <taxon>Bacilli</taxon>
        <taxon>Bacillales</taxon>
        <taxon>Caryophanaceae</taxon>
        <taxon>Sporosarcina</taxon>
    </lineage>
</organism>
<dbReference type="Proteomes" id="UP000626786">
    <property type="component" value="Unassembled WGS sequence"/>
</dbReference>
<feature type="transmembrane region" description="Helical" evidence="1">
    <location>
        <begin position="6"/>
        <end position="24"/>
    </location>
</feature>
<gene>
    <name evidence="2" type="ORF">H9649_14200</name>
</gene>
<accession>A0ABR8UDF3</accession>
<evidence type="ECO:0000256" key="1">
    <source>
        <dbReference type="SAM" id="Phobius"/>
    </source>
</evidence>
<keyword evidence="3" id="KW-1185">Reference proteome</keyword>
<evidence type="ECO:0000313" key="2">
    <source>
        <dbReference type="EMBL" id="MBD7985738.1"/>
    </source>
</evidence>
<reference evidence="2 3" key="1">
    <citation type="submission" date="2020-08" db="EMBL/GenBank/DDBJ databases">
        <title>A Genomic Blueprint of the Chicken Gut Microbiome.</title>
        <authorList>
            <person name="Gilroy R."/>
            <person name="Ravi A."/>
            <person name="Getino M."/>
            <person name="Pursley I."/>
            <person name="Horton D.L."/>
            <person name="Alikhan N.-F."/>
            <person name="Baker D."/>
            <person name="Gharbi K."/>
            <person name="Hall N."/>
            <person name="Watson M."/>
            <person name="Adriaenssens E.M."/>
            <person name="Foster-Nyarko E."/>
            <person name="Jarju S."/>
            <person name="Secka A."/>
            <person name="Antonio M."/>
            <person name="Oren A."/>
            <person name="Chaudhuri R."/>
            <person name="La Ragione R.M."/>
            <person name="Hildebrand F."/>
            <person name="Pallen M.J."/>
        </authorList>
    </citation>
    <scope>NUCLEOTIDE SEQUENCE [LARGE SCALE GENOMIC DNA]</scope>
    <source>
        <strain evidence="2 3">Sa2YVA2</strain>
    </source>
</reference>
<name>A0ABR8UDF3_9BACL</name>
<keyword evidence="1" id="KW-0472">Membrane</keyword>
<keyword evidence="1" id="KW-0812">Transmembrane</keyword>
<protein>
    <submittedName>
        <fullName evidence="2">Uncharacterized protein</fullName>
    </submittedName>
</protein>
<dbReference type="RefSeq" id="WP_191695567.1">
    <property type="nucleotide sequence ID" value="NZ_JACSQN010000014.1"/>
</dbReference>
<proteinExistence type="predicted"/>
<evidence type="ECO:0000313" key="3">
    <source>
        <dbReference type="Proteomes" id="UP000626786"/>
    </source>
</evidence>
<sequence length="142" mass="16619">MSKKIVIYPIIGVLAIGILFLKYTDYKEKGLDSLFVQYSEDFKSIAFEAYDNNKSIPDDKAVIDELTEFLSHYQVMKIKHAEWDTAVSREKGVWIDIQSENKLLTILFLEKHVHMPGFGYYKVINGPIDIDWIQSFQEKHRQ</sequence>
<comment type="caution">
    <text evidence="2">The sequence shown here is derived from an EMBL/GenBank/DDBJ whole genome shotgun (WGS) entry which is preliminary data.</text>
</comment>
<dbReference type="EMBL" id="JACSQN010000014">
    <property type="protein sequence ID" value="MBD7985738.1"/>
    <property type="molecule type" value="Genomic_DNA"/>
</dbReference>